<comment type="function">
    <text evidence="6">Major role in the synthesis of nucleoside triphosphates other than ATP. The ATP gamma phosphate is transferred to the NDP beta phosphate via a ping-pong mechanism, using a phosphorylated active-site intermediate.</text>
</comment>
<keyword evidence="4 6" id="KW-0418">Kinase</keyword>
<dbReference type="EMBL" id="NOZQ01000045">
    <property type="protein sequence ID" value="OYD16881.1"/>
    <property type="molecule type" value="Genomic_DNA"/>
</dbReference>
<dbReference type="InterPro" id="IPR034907">
    <property type="entry name" value="NDK-like_dom"/>
</dbReference>
<feature type="binding site" evidence="6 7">
    <location>
        <position position="112"/>
    </location>
    <ligand>
        <name>ATP</name>
        <dbReference type="ChEBI" id="CHEBI:30616"/>
    </ligand>
</feature>
<dbReference type="AlphaFoldDB" id="A0A235BXA1"/>
<comment type="catalytic activity">
    <reaction evidence="6">
        <text>a 2'-deoxyribonucleoside 5'-diphosphate + ATP = a 2'-deoxyribonucleoside 5'-triphosphate + ADP</text>
        <dbReference type="Rhea" id="RHEA:44640"/>
        <dbReference type="ChEBI" id="CHEBI:30616"/>
        <dbReference type="ChEBI" id="CHEBI:61560"/>
        <dbReference type="ChEBI" id="CHEBI:73316"/>
        <dbReference type="ChEBI" id="CHEBI:456216"/>
        <dbReference type="EC" id="2.7.4.6"/>
    </reaction>
</comment>
<feature type="active site" description="Pros-phosphohistidine intermediate" evidence="6 7">
    <location>
        <position position="115"/>
    </location>
</feature>
<evidence type="ECO:0000256" key="1">
    <source>
        <dbReference type="ARBA" id="ARBA00008142"/>
    </source>
</evidence>
<dbReference type="InterPro" id="IPR036850">
    <property type="entry name" value="NDK-like_dom_sf"/>
</dbReference>
<dbReference type="PANTHER" id="PTHR46161">
    <property type="entry name" value="NUCLEOSIDE DIPHOSPHATE KINASE"/>
    <property type="match status" value="1"/>
</dbReference>
<feature type="binding site" evidence="6 7">
    <location>
        <position position="85"/>
    </location>
    <ligand>
        <name>ATP</name>
        <dbReference type="ChEBI" id="CHEBI:30616"/>
    </ligand>
</feature>
<dbReference type="HAMAP" id="MF_00451">
    <property type="entry name" value="NDP_kinase"/>
    <property type="match status" value="1"/>
</dbReference>
<dbReference type="Pfam" id="PF00334">
    <property type="entry name" value="NDK"/>
    <property type="match status" value="1"/>
</dbReference>
<evidence type="ECO:0000313" key="11">
    <source>
        <dbReference type="Proteomes" id="UP000215215"/>
    </source>
</evidence>
<dbReference type="SUPFAM" id="SSF54919">
    <property type="entry name" value="Nucleoside diphosphate kinase, NDK"/>
    <property type="match status" value="1"/>
</dbReference>
<sequence>MEQTLLIIKPDAYKRKLVGKIITRIEREGFDIIRIALKSLTEEEAEILYEVHRGKDFFEPLILFMREAPVVALVVEGKDAVGRLREIVGKTNPDEAASDTIRALYGTSTGRNAVHAAESKEAFEMEVRVFFPDFKTTDSTDIFYS</sequence>
<comment type="subcellular location">
    <subcellularLocation>
        <location evidence="6">Cytoplasm</location>
    </subcellularLocation>
</comment>
<evidence type="ECO:0000256" key="5">
    <source>
        <dbReference type="ARBA" id="ARBA00022840"/>
    </source>
</evidence>
<evidence type="ECO:0000256" key="4">
    <source>
        <dbReference type="ARBA" id="ARBA00022777"/>
    </source>
</evidence>
<dbReference type="EC" id="2.7.4.6" evidence="6"/>
<dbReference type="GO" id="GO:0005524">
    <property type="term" value="F:ATP binding"/>
    <property type="evidence" value="ECO:0007669"/>
    <property type="project" value="UniProtKB-UniRule"/>
</dbReference>
<dbReference type="PROSITE" id="PS51374">
    <property type="entry name" value="NDPK_LIKE"/>
    <property type="match status" value="1"/>
</dbReference>
<keyword evidence="6" id="KW-0546">Nucleotide metabolism</keyword>
<organism evidence="10 11">
    <name type="scientific">candidate division WOR-3 bacterium JGI_Cruoil_03_44_89</name>
    <dbReference type="NCBI Taxonomy" id="1973748"/>
    <lineage>
        <taxon>Bacteria</taxon>
        <taxon>Bacteria division WOR-3</taxon>
    </lineage>
</organism>
<dbReference type="NCBIfam" id="NF001908">
    <property type="entry name" value="PRK00668.1"/>
    <property type="match status" value="1"/>
</dbReference>
<comment type="subunit">
    <text evidence="6">Homotetramer.</text>
</comment>
<comment type="catalytic activity">
    <reaction evidence="6">
        <text>a ribonucleoside 5'-diphosphate + ATP = a ribonucleoside 5'-triphosphate + ADP</text>
        <dbReference type="Rhea" id="RHEA:18113"/>
        <dbReference type="ChEBI" id="CHEBI:30616"/>
        <dbReference type="ChEBI" id="CHEBI:57930"/>
        <dbReference type="ChEBI" id="CHEBI:61557"/>
        <dbReference type="ChEBI" id="CHEBI:456216"/>
        <dbReference type="EC" id="2.7.4.6"/>
    </reaction>
</comment>
<feature type="binding site" evidence="6 7">
    <location>
        <position position="91"/>
    </location>
    <ligand>
        <name>ATP</name>
        <dbReference type="ChEBI" id="CHEBI:30616"/>
    </ligand>
</feature>
<comment type="similarity">
    <text evidence="1 6 7 8">Belongs to the NDK family.</text>
</comment>
<comment type="caution">
    <text evidence="10">The sequence shown here is derived from an EMBL/GenBank/DDBJ whole genome shotgun (WGS) entry which is preliminary data.</text>
</comment>
<dbReference type="GO" id="GO:0006228">
    <property type="term" value="P:UTP biosynthetic process"/>
    <property type="evidence" value="ECO:0007669"/>
    <property type="project" value="UniProtKB-UniRule"/>
</dbReference>
<evidence type="ECO:0000259" key="9">
    <source>
        <dbReference type="SMART" id="SM00562"/>
    </source>
</evidence>
<dbReference type="Proteomes" id="UP000215215">
    <property type="component" value="Unassembled WGS sequence"/>
</dbReference>
<dbReference type="SMART" id="SM00562">
    <property type="entry name" value="NDK"/>
    <property type="match status" value="1"/>
</dbReference>
<dbReference type="GO" id="GO:0005737">
    <property type="term" value="C:cytoplasm"/>
    <property type="evidence" value="ECO:0007669"/>
    <property type="project" value="UniProtKB-SubCell"/>
</dbReference>
<feature type="binding site" evidence="6 7">
    <location>
        <position position="57"/>
    </location>
    <ligand>
        <name>ATP</name>
        <dbReference type="ChEBI" id="CHEBI:30616"/>
    </ligand>
</feature>
<dbReference type="PANTHER" id="PTHR46161:SF3">
    <property type="entry name" value="NUCLEOSIDE DIPHOSPHATE KINASE DDB_G0292928-RELATED"/>
    <property type="match status" value="1"/>
</dbReference>
<dbReference type="CDD" id="cd04413">
    <property type="entry name" value="NDPk_I"/>
    <property type="match status" value="1"/>
</dbReference>
<accession>A0A235BXA1</accession>
<dbReference type="GO" id="GO:0046872">
    <property type="term" value="F:metal ion binding"/>
    <property type="evidence" value="ECO:0007669"/>
    <property type="project" value="UniProtKB-KW"/>
</dbReference>
<keyword evidence="6" id="KW-0597">Phosphoprotein</keyword>
<evidence type="ECO:0000256" key="6">
    <source>
        <dbReference type="HAMAP-Rule" id="MF_00451"/>
    </source>
</evidence>
<feature type="binding site" evidence="6 7">
    <location>
        <position position="9"/>
    </location>
    <ligand>
        <name>ATP</name>
        <dbReference type="ChEBI" id="CHEBI:30616"/>
    </ligand>
</feature>
<feature type="binding site" evidence="6 7">
    <location>
        <position position="102"/>
    </location>
    <ligand>
        <name>ATP</name>
        <dbReference type="ChEBI" id="CHEBI:30616"/>
    </ligand>
</feature>
<evidence type="ECO:0000256" key="7">
    <source>
        <dbReference type="PROSITE-ProRule" id="PRU00706"/>
    </source>
</evidence>
<proteinExistence type="inferred from homology"/>
<reference evidence="10 11" key="1">
    <citation type="submission" date="2017-07" db="EMBL/GenBank/DDBJ databases">
        <title>Recovery of genomes from metagenomes via a dereplication, aggregation, and scoring strategy.</title>
        <authorList>
            <person name="Sieber C.M."/>
            <person name="Probst A.J."/>
            <person name="Sharrar A."/>
            <person name="Thomas B.C."/>
            <person name="Hess M."/>
            <person name="Tringe S.G."/>
            <person name="Banfield J.F."/>
        </authorList>
    </citation>
    <scope>NUCLEOTIDE SEQUENCE [LARGE SCALE GENOMIC DNA]</scope>
    <source>
        <strain evidence="10">JGI_Cruoil_03_44_89</strain>
    </source>
</reference>
<protein>
    <recommendedName>
        <fullName evidence="6">Nucleoside diphosphate kinase</fullName>
        <shortName evidence="6">NDK</shortName>
        <shortName evidence="6">NDP kinase</shortName>
        <ecNumber evidence="6">2.7.4.6</ecNumber>
    </recommendedName>
    <alternativeName>
        <fullName evidence="6">Nucleoside-2-P kinase</fullName>
    </alternativeName>
</protein>
<dbReference type="GO" id="GO:0004550">
    <property type="term" value="F:nucleoside diphosphate kinase activity"/>
    <property type="evidence" value="ECO:0007669"/>
    <property type="project" value="UniProtKB-UniRule"/>
</dbReference>
<keyword evidence="5 6" id="KW-0067">ATP-binding</keyword>
<keyword evidence="2 6" id="KW-0808">Transferase</keyword>
<evidence type="ECO:0000256" key="8">
    <source>
        <dbReference type="RuleBase" id="RU004011"/>
    </source>
</evidence>
<evidence type="ECO:0000256" key="3">
    <source>
        <dbReference type="ARBA" id="ARBA00022741"/>
    </source>
</evidence>
<evidence type="ECO:0000313" key="10">
    <source>
        <dbReference type="EMBL" id="OYD16881.1"/>
    </source>
</evidence>
<keyword evidence="6" id="KW-0479">Metal-binding</keyword>
<dbReference type="GO" id="GO:0006241">
    <property type="term" value="P:CTP biosynthetic process"/>
    <property type="evidence" value="ECO:0007669"/>
    <property type="project" value="UniProtKB-UniRule"/>
</dbReference>
<name>A0A235BXA1_UNCW3</name>
<gene>
    <name evidence="6" type="primary">ndk</name>
    <name evidence="10" type="ORF">CH333_02210</name>
</gene>
<keyword evidence="3 6" id="KW-0547">Nucleotide-binding</keyword>
<keyword evidence="6" id="KW-0963">Cytoplasm</keyword>
<keyword evidence="6" id="KW-0460">Magnesium</keyword>
<dbReference type="PRINTS" id="PR01243">
    <property type="entry name" value="NUCDPKINASE"/>
</dbReference>
<dbReference type="GO" id="GO:0006183">
    <property type="term" value="P:GTP biosynthetic process"/>
    <property type="evidence" value="ECO:0007669"/>
    <property type="project" value="UniProtKB-UniRule"/>
</dbReference>
<comment type="cofactor">
    <cofactor evidence="6">
        <name>Mg(2+)</name>
        <dbReference type="ChEBI" id="CHEBI:18420"/>
    </cofactor>
</comment>
<evidence type="ECO:0000256" key="2">
    <source>
        <dbReference type="ARBA" id="ARBA00022679"/>
    </source>
</evidence>
<feature type="domain" description="Nucleoside diphosphate kinase-like" evidence="9">
    <location>
        <begin position="1"/>
        <end position="138"/>
    </location>
</feature>
<dbReference type="InterPro" id="IPR001564">
    <property type="entry name" value="Nucleoside_diP_kinase"/>
</dbReference>
<dbReference type="Gene3D" id="3.30.70.141">
    <property type="entry name" value="Nucleoside diphosphate kinase-like domain"/>
    <property type="match status" value="1"/>
</dbReference>